<keyword evidence="3" id="KW-1185">Reference proteome</keyword>
<dbReference type="EMBL" id="OZ075117">
    <property type="protein sequence ID" value="CAL5077710.1"/>
    <property type="molecule type" value="Genomic_DNA"/>
</dbReference>
<evidence type="ECO:0000259" key="1">
    <source>
        <dbReference type="Pfam" id="PF23635"/>
    </source>
</evidence>
<feature type="domain" description="F-box protein AT5G49610-like beta-propeller" evidence="1">
    <location>
        <begin position="62"/>
        <end position="319"/>
    </location>
</feature>
<dbReference type="PANTHER" id="PTHR32133">
    <property type="entry name" value="OS07G0120400 PROTEIN"/>
    <property type="match status" value="1"/>
</dbReference>
<reference evidence="2 3" key="2">
    <citation type="submission" date="2024-10" db="EMBL/GenBank/DDBJ databases">
        <authorList>
            <person name="Ryan C."/>
        </authorList>
    </citation>
    <scope>NUCLEOTIDE SEQUENCE [LARGE SCALE GENOMIC DNA]</scope>
</reference>
<name>A0ABC9FLD6_9POAL</name>
<dbReference type="InterPro" id="IPR056594">
    <property type="entry name" value="AT5G49610-like_b-prop"/>
</dbReference>
<reference evidence="3" key="1">
    <citation type="submission" date="2024-06" db="EMBL/GenBank/DDBJ databases">
        <authorList>
            <person name="Ryan C."/>
        </authorList>
    </citation>
    <scope>NUCLEOTIDE SEQUENCE [LARGE SCALE GENOMIC DNA]</scope>
</reference>
<sequence>MAPPPLMEELVEEILLRFPPHEPASLVRASLKPHRSLRRVSSFAPTAAFCSPHAESRRWRALDARHGRVLRWMGGHFNDNGVLAVWDPITGEKRKLPILPRQYMSMRNAAVLCSVAAGACDHLDCHAGPFIVVSVGATVVCTYLPDTDDWSEPISGPEALDSVHCLMRSSLVGNELYFGSRTTNRALKYDLELRQVSWIELPPACSSTGLLVLTTTEDGGLGLATIHGSKIYVWSRKVGPQVDAEWTQSKIVDLETLLPIDAVWTLPDVVGFAEGIDVIFVRANNVLFTIDLKTYKVKKVCNDRVMCGVVPYMSFYTPALGTACTDEGPSAGG</sequence>
<evidence type="ECO:0000313" key="3">
    <source>
        <dbReference type="Proteomes" id="UP001497457"/>
    </source>
</evidence>
<dbReference type="Proteomes" id="UP001497457">
    <property type="component" value="Chromosome 7b"/>
</dbReference>
<dbReference type="AlphaFoldDB" id="A0ABC9FLD6"/>
<gene>
    <name evidence="2" type="ORF">URODEC1_LOCUS106766</name>
</gene>
<dbReference type="PANTHER" id="PTHR32133:SF297">
    <property type="entry name" value="F-BOX DOMAIN-CONTAINING PROTEIN"/>
    <property type="match status" value="1"/>
</dbReference>
<proteinExistence type="predicted"/>
<organism evidence="2 3">
    <name type="scientific">Urochloa decumbens</name>
    <dbReference type="NCBI Taxonomy" id="240449"/>
    <lineage>
        <taxon>Eukaryota</taxon>
        <taxon>Viridiplantae</taxon>
        <taxon>Streptophyta</taxon>
        <taxon>Embryophyta</taxon>
        <taxon>Tracheophyta</taxon>
        <taxon>Spermatophyta</taxon>
        <taxon>Magnoliopsida</taxon>
        <taxon>Liliopsida</taxon>
        <taxon>Poales</taxon>
        <taxon>Poaceae</taxon>
        <taxon>PACMAD clade</taxon>
        <taxon>Panicoideae</taxon>
        <taxon>Panicodae</taxon>
        <taxon>Paniceae</taxon>
        <taxon>Melinidinae</taxon>
        <taxon>Urochloa</taxon>
    </lineage>
</organism>
<protein>
    <recommendedName>
        <fullName evidence="1">F-box protein AT5G49610-like beta-propeller domain-containing protein</fullName>
    </recommendedName>
</protein>
<evidence type="ECO:0000313" key="2">
    <source>
        <dbReference type="EMBL" id="CAL5077710.1"/>
    </source>
</evidence>
<dbReference type="SUPFAM" id="SSF50998">
    <property type="entry name" value="Quinoprotein alcohol dehydrogenase-like"/>
    <property type="match status" value="1"/>
</dbReference>
<dbReference type="InterPro" id="IPR011047">
    <property type="entry name" value="Quinoprotein_ADH-like_sf"/>
</dbReference>
<dbReference type="Pfam" id="PF23635">
    <property type="entry name" value="Beta-prop_AT5G49610-like"/>
    <property type="match status" value="1"/>
</dbReference>
<accession>A0ABC9FLD6</accession>